<dbReference type="Pfam" id="PF15316">
    <property type="entry name" value="MDFI"/>
    <property type="match status" value="1"/>
</dbReference>
<comment type="caution">
    <text evidence="3">The sequence shown here is derived from an EMBL/GenBank/DDBJ whole genome shotgun (WGS) entry which is preliminary data.</text>
</comment>
<dbReference type="Proteomes" id="UP000824782">
    <property type="component" value="Unassembled WGS sequence"/>
</dbReference>
<sequence>MGDECGPSGAVALVRTSERLPPAKKSAKIHFGEIIVDHGDVQAVTQPPHQQVHRGADISCKKPPSSRKSSQGSSRRSSRGSSVQGPVLSARHIEEAAGDVSDLTASLLLACLFCHFSDCLLLLPGACSTGGRCLCSSSCVPDLPDLCCCPSSCCTNPSCEFLDLCQHTAECLELAMEVSQLCYH</sequence>
<evidence type="ECO:0000313" key="4">
    <source>
        <dbReference type="Proteomes" id="UP000824782"/>
    </source>
</evidence>
<feature type="compositionally biased region" description="Low complexity" evidence="2">
    <location>
        <begin position="61"/>
        <end position="86"/>
    </location>
</feature>
<evidence type="ECO:0000256" key="1">
    <source>
        <dbReference type="ARBA" id="ARBA00025778"/>
    </source>
</evidence>
<feature type="region of interest" description="Disordered" evidence="2">
    <location>
        <begin position="40"/>
        <end position="86"/>
    </location>
</feature>
<reference evidence="3" key="1">
    <citation type="thesis" date="2020" institute="ProQuest LLC" country="789 East Eisenhower Parkway, Ann Arbor, MI, USA">
        <title>Comparative Genomics and Chromosome Evolution.</title>
        <authorList>
            <person name="Mudd A.B."/>
        </authorList>
    </citation>
    <scope>NUCLEOTIDE SEQUENCE</scope>
    <source>
        <strain evidence="3">237g6f4</strain>
        <tissue evidence="3">Blood</tissue>
    </source>
</reference>
<dbReference type="AlphaFoldDB" id="A0AAV6ZCG9"/>
<protein>
    <recommendedName>
        <fullName evidence="5">MyoD family inhibitor domain containing</fullName>
    </recommendedName>
</protein>
<evidence type="ECO:0000256" key="2">
    <source>
        <dbReference type="SAM" id="MobiDB-lite"/>
    </source>
</evidence>
<name>A0AAV6ZCG9_ENGPU</name>
<comment type="similarity">
    <text evidence="1">Belongs to the MDFI family.</text>
</comment>
<dbReference type="GO" id="GO:0010468">
    <property type="term" value="P:regulation of gene expression"/>
    <property type="evidence" value="ECO:0007669"/>
    <property type="project" value="UniProtKB-ARBA"/>
</dbReference>
<dbReference type="InterPro" id="IPR026134">
    <property type="entry name" value="MDFI/MDFIC"/>
</dbReference>
<evidence type="ECO:0008006" key="5">
    <source>
        <dbReference type="Google" id="ProtNLM"/>
    </source>
</evidence>
<keyword evidence="4" id="KW-1185">Reference proteome</keyword>
<evidence type="ECO:0000313" key="3">
    <source>
        <dbReference type="EMBL" id="KAG8544995.1"/>
    </source>
</evidence>
<organism evidence="3 4">
    <name type="scientific">Engystomops pustulosus</name>
    <name type="common">Tungara frog</name>
    <name type="synonym">Physalaemus pustulosus</name>
    <dbReference type="NCBI Taxonomy" id="76066"/>
    <lineage>
        <taxon>Eukaryota</taxon>
        <taxon>Metazoa</taxon>
        <taxon>Chordata</taxon>
        <taxon>Craniata</taxon>
        <taxon>Vertebrata</taxon>
        <taxon>Euteleostomi</taxon>
        <taxon>Amphibia</taxon>
        <taxon>Batrachia</taxon>
        <taxon>Anura</taxon>
        <taxon>Neobatrachia</taxon>
        <taxon>Hyloidea</taxon>
        <taxon>Leptodactylidae</taxon>
        <taxon>Leiuperinae</taxon>
        <taxon>Engystomops</taxon>
    </lineage>
</organism>
<accession>A0AAV6ZCG9</accession>
<gene>
    <name evidence="3" type="ORF">GDO81_021504</name>
</gene>
<proteinExistence type="inferred from homology"/>
<dbReference type="EMBL" id="WNYA01001847">
    <property type="protein sequence ID" value="KAG8544995.1"/>
    <property type="molecule type" value="Genomic_DNA"/>
</dbReference>